<keyword evidence="1" id="KW-1133">Transmembrane helix</keyword>
<feature type="transmembrane region" description="Helical" evidence="1">
    <location>
        <begin position="102"/>
        <end position="126"/>
    </location>
</feature>
<feature type="transmembrane region" description="Helical" evidence="1">
    <location>
        <begin position="67"/>
        <end position="90"/>
    </location>
</feature>
<keyword evidence="1" id="KW-0472">Membrane</keyword>
<dbReference type="AlphaFoldDB" id="A0A8J8NPY6"/>
<keyword evidence="1" id="KW-0812">Transmembrane</keyword>
<reference evidence="2" key="1">
    <citation type="submission" date="2019-06" db="EMBL/GenBank/DDBJ databases">
        <authorList>
            <person name="Zheng W."/>
        </authorList>
    </citation>
    <scope>NUCLEOTIDE SEQUENCE</scope>
    <source>
        <strain evidence="2">QDHG01</strain>
    </source>
</reference>
<sequence length="217" mass="25330">MPCFILQQVRLSHLLCTLRGHAFYPIYRRTLALEPPIVLHKPLPIALIRIFLTLKAWLFSQLKLETHVLGVTLFQVCFKLLELGLIFVVLGRSLGHSLQATLKAALMLFCLLHHSLYLGLFFHFLFQRSQLSIQPNMLLYDAYGLFEIIFKALAFHCNLQLQTALQLKHVHRPNARTLQARRALWWGRVEKDSQIATTNIYSCYYKNDRGQRGRWDE</sequence>
<evidence type="ECO:0000313" key="2">
    <source>
        <dbReference type="EMBL" id="TNV79313.1"/>
    </source>
</evidence>
<organism evidence="2 3">
    <name type="scientific">Halteria grandinella</name>
    <dbReference type="NCBI Taxonomy" id="5974"/>
    <lineage>
        <taxon>Eukaryota</taxon>
        <taxon>Sar</taxon>
        <taxon>Alveolata</taxon>
        <taxon>Ciliophora</taxon>
        <taxon>Intramacronucleata</taxon>
        <taxon>Spirotrichea</taxon>
        <taxon>Stichotrichia</taxon>
        <taxon>Sporadotrichida</taxon>
        <taxon>Halteriidae</taxon>
        <taxon>Halteria</taxon>
    </lineage>
</organism>
<gene>
    <name evidence="2" type="ORF">FGO68_gene6028</name>
</gene>
<comment type="caution">
    <text evidence="2">The sequence shown here is derived from an EMBL/GenBank/DDBJ whole genome shotgun (WGS) entry which is preliminary data.</text>
</comment>
<proteinExistence type="predicted"/>
<accession>A0A8J8NPY6</accession>
<keyword evidence="3" id="KW-1185">Reference proteome</keyword>
<evidence type="ECO:0000256" key="1">
    <source>
        <dbReference type="SAM" id="Phobius"/>
    </source>
</evidence>
<name>A0A8J8NPY6_HALGN</name>
<protein>
    <submittedName>
        <fullName evidence="2">Uncharacterized protein</fullName>
    </submittedName>
</protein>
<dbReference type="Proteomes" id="UP000785679">
    <property type="component" value="Unassembled WGS sequence"/>
</dbReference>
<dbReference type="EMBL" id="RRYP01009085">
    <property type="protein sequence ID" value="TNV79313.1"/>
    <property type="molecule type" value="Genomic_DNA"/>
</dbReference>
<evidence type="ECO:0000313" key="3">
    <source>
        <dbReference type="Proteomes" id="UP000785679"/>
    </source>
</evidence>